<dbReference type="RefSeq" id="WP_143017833.1">
    <property type="nucleotide sequence ID" value="NZ_FNJN01000002.1"/>
</dbReference>
<protein>
    <submittedName>
        <fullName evidence="2">Uncharacterized protein</fullName>
    </submittedName>
</protein>
<dbReference type="EMBL" id="FNJN01000002">
    <property type="protein sequence ID" value="SDO81866.1"/>
    <property type="molecule type" value="Genomic_DNA"/>
</dbReference>
<evidence type="ECO:0000256" key="1">
    <source>
        <dbReference type="SAM" id="MobiDB-lite"/>
    </source>
</evidence>
<organism evidence="2 3">
    <name type="scientific">Microbacterium testaceum (strain StLB037)</name>
    <dbReference type="NCBI Taxonomy" id="979556"/>
    <lineage>
        <taxon>Bacteria</taxon>
        <taxon>Bacillati</taxon>
        <taxon>Actinomycetota</taxon>
        <taxon>Actinomycetes</taxon>
        <taxon>Micrococcales</taxon>
        <taxon>Microbacteriaceae</taxon>
        <taxon>Microbacterium</taxon>
    </lineage>
</organism>
<reference evidence="2 3" key="1">
    <citation type="submission" date="2016-10" db="EMBL/GenBank/DDBJ databases">
        <authorList>
            <person name="de Groot N.N."/>
        </authorList>
    </citation>
    <scope>NUCLEOTIDE SEQUENCE [LARGE SCALE GENOMIC DNA]</scope>
    <source>
        <strain evidence="2 3">StLB037</strain>
    </source>
</reference>
<dbReference type="Proteomes" id="UP000186456">
    <property type="component" value="Unassembled WGS sequence"/>
</dbReference>
<proteinExistence type="predicted"/>
<name>A0A1H0MNL4_MICTS</name>
<sequence length="115" mass="12440">MKDLGFEKLCDILRDEFGSAPVSSPDHPHVGDGDPVLGTLVLLNERSTGFAVGTQERGQWAELARFDSESDACAFALDSIRKSRRPGAPLGAAERAASERITRETDEALRRSLGL</sequence>
<evidence type="ECO:0000313" key="2">
    <source>
        <dbReference type="EMBL" id="SDO81866.1"/>
    </source>
</evidence>
<feature type="region of interest" description="Disordered" evidence="1">
    <location>
        <begin position="85"/>
        <end position="104"/>
    </location>
</feature>
<dbReference type="AlphaFoldDB" id="A0A1H0MNL4"/>
<accession>A0A1H0MNL4</accession>
<evidence type="ECO:0000313" key="3">
    <source>
        <dbReference type="Proteomes" id="UP000186456"/>
    </source>
</evidence>
<gene>
    <name evidence="2" type="ORF">SAMN04487788_1066</name>
</gene>